<evidence type="ECO:0000256" key="6">
    <source>
        <dbReference type="ARBA" id="ARBA00023125"/>
    </source>
</evidence>
<keyword evidence="3" id="KW-0235">DNA replication</keyword>
<comment type="subcellular location">
    <subcellularLocation>
        <location evidence="1">Nucleus</location>
    </subcellularLocation>
</comment>
<keyword evidence="5" id="KW-0067">ATP-binding</keyword>
<evidence type="ECO:0000313" key="14">
    <source>
        <dbReference type="Proteomes" id="UP001604336"/>
    </source>
</evidence>
<gene>
    <name evidence="13" type="ORF">Adt_30203</name>
</gene>
<proteinExistence type="inferred from homology"/>
<feature type="compositionally biased region" description="Pro residues" evidence="11">
    <location>
        <begin position="55"/>
        <end position="64"/>
    </location>
</feature>
<dbReference type="CDD" id="cd18140">
    <property type="entry name" value="HLD_clamp_RFC"/>
    <property type="match status" value="1"/>
</dbReference>
<dbReference type="GO" id="GO:0005524">
    <property type="term" value="F:ATP binding"/>
    <property type="evidence" value="ECO:0007669"/>
    <property type="project" value="UniProtKB-KW"/>
</dbReference>
<feature type="region of interest" description="Disordered" evidence="11">
    <location>
        <begin position="341"/>
        <end position="396"/>
    </location>
</feature>
<keyword evidence="4" id="KW-0547">Nucleotide-binding</keyword>
<dbReference type="AlphaFoldDB" id="A0ABD1RAK1"/>
<dbReference type="GO" id="GO:0006260">
    <property type="term" value="P:DNA replication"/>
    <property type="evidence" value="ECO:0007669"/>
    <property type="project" value="UniProtKB-KW"/>
</dbReference>
<sequence length="1038" mass="117085">MEMDIPNPEELEWLESHTAHYEEDAFEIEAISPPSSPEPEPQKPSEKPTLSLPSKPSPFKPNPPINNNAKKRFRSNLPELLLCNADSNDPREIAVGPIENKRSRTEELVREGNRPPLSDSISNVERRRRRREAQNNGEADILLDDQENEIAGNENVDPRINDGRDNEGEEWLRYSPPRAVEEERGVVVEEKEERILSRYATEIEGDCLPVTGLDGERVYAKICRAEMDKEERMQKLSVKGDSNGLIPEPVRVLMQRVEHDEFTKVLQASVEGQTDIVSTKAPVVSEQLWVDKYAPSSFTELLSDEQTNREVLLWLKQWDSSVFGSEIKSTADEVLSSLRRHSSGAQHVKHSTKSSFASNREPRFIRENLRAQNKMDKENNESPGFQEARDKKRKQFGPPEQKILLLCGPPGLGKTTLAHVAARHCGYRVVEINASDDRSSSAIEAKILDVVQMNSVIADSKPKCLVIDEIDGALADGKGAVEVILKLVSADRKSDSGKENVAQEEHSGQKSSRKKQRNVALLRPVICICNDLYTPALRPLRQVAKVHIFVQPTASRVVNRLNYICKMEGLKTSSIALTALAEHTECDIRSCLNTLQFLNKKKETLNVLEISSQVVGRKDSSKSAFDIWKEIFQKRKGKQARKSNISGSSMSNEFEFLHSLISNRGDYDLILDGIHENILQLHFVDPLMQKTVKCLDSLGVSDINHQYIMRTQKMSLQVYQPPIAISIHSLVAQVEKISIEWPKSFQRCRTNSMERMDIFHTWHSKISPYISRHLSTKSFVEDSVSPLLHILSPPTLRPVALHLLSVKEKSDLGQLVNTMASYAITYKNIKCDQSGISRHEDALDASALLLDPPIGEFIHFKGYRSCHFILALAVKQVLVHEVEKQKILQGSMNRSSQTTHAHTKENQALTKDKNCSAQLFNSHHAIGSTEKKIHGKNLSYSEQSELNNSSSSSTVEFERCGTANAKGRSPERTMKLSGGSRNFFDRFRKVSSKGSQTTNSVVQRPVTMERDSRPLLFKFNEGYTNAVKRPVRIREFLM</sequence>
<dbReference type="CDD" id="cd00009">
    <property type="entry name" value="AAA"/>
    <property type="match status" value="1"/>
</dbReference>
<dbReference type="GO" id="GO:0005634">
    <property type="term" value="C:nucleus"/>
    <property type="evidence" value="ECO:0007669"/>
    <property type="project" value="UniProtKB-SubCell"/>
</dbReference>
<dbReference type="PANTHER" id="PTHR46765">
    <property type="entry name" value="P-LOOP CONTAINING NUCLEOSIDE TRIPHOSPHATE HYDROLASES SUPERFAMILY PROTEIN"/>
    <property type="match status" value="1"/>
</dbReference>
<dbReference type="Pfam" id="PF00004">
    <property type="entry name" value="AAA"/>
    <property type="match status" value="1"/>
</dbReference>
<dbReference type="PANTHER" id="PTHR46765:SF1">
    <property type="entry name" value="P-LOOP CONTAINING NUCLEOSIDE TRIPHOSPHATE HYDROLASES SUPERFAMILY PROTEIN"/>
    <property type="match status" value="1"/>
</dbReference>
<evidence type="ECO:0000256" key="1">
    <source>
        <dbReference type="ARBA" id="ARBA00004123"/>
    </source>
</evidence>
<dbReference type="Proteomes" id="UP001604336">
    <property type="component" value="Unassembled WGS sequence"/>
</dbReference>
<dbReference type="InterPro" id="IPR027417">
    <property type="entry name" value="P-loop_NTPase"/>
</dbReference>
<dbReference type="SMART" id="SM00382">
    <property type="entry name" value="AAA"/>
    <property type="match status" value="1"/>
</dbReference>
<comment type="caution">
    <text evidence="13">The sequence shown here is derived from an EMBL/GenBank/DDBJ whole genome shotgun (WGS) entry which is preliminary data.</text>
</comment>
<reference evidence="14" key="1">
    <citation type="submission" date="2024-07" db="EMBL/GenBank/DDBJ databases">
        <title>Two chromosome-level genome assemblies of Korean endemic species Abeliophyllum distichum and Forsythia ovata (Oleaceae).</title>
        <authorList>
            <person name="Jang H."/>
        </authorList>
    </citation>
    <scope>NUCLEOTIDE SEQUENCE [LARGE SCALE GENOMIC DNA]</scope>
</reference>
<keyword evidence="7" id="KW-0539">Nucleus</keyword>
<feature type="compositionally biased region" description="Basic and acidic residues" evidence="11">
    <location>
        <begin position="14"/>
        <end position="23"/>
    </location>
</feature>
<evidence type="ECO:0000313" key="13">
    <source>
        <dbReference type="EMBL" id="KAL2485447.1"/>
    </source>
</evidence>
<keyword evidence="8" id="KW-0131">Cell cycle</keyword>
<dbReference type="InterPro" id="IPR053016">
    <property type="entry name" value="CTF18-RFC_complex"/>
</dbReference>
<dbReference type="InterPro" id="IPR003593">
    <property type="entry name" value="AAA+_ATPase"/>
</dbReference>
<evidence type="ECO:0000256" key="9">
    <source>
        <dbReference type="ARBA" id="ARBA00043975"/>
    </source>
</evidence>
<evidence type="ECO:0000259" key="12">
    <source>
        <dbReference type="SMART" id="SM00382"/>
    </source>
</evidence>
<feature type="compositionally biased region" description="Basic and acidic residues" evidence="11">
    <location>
        <begin position="156"/>
        <end position="172"/>
    </location>
</feature>
<accession>A0ABD1RAK1</accession>
<evidence type="ECO:0000256" key="8">
    <source>
        <dbReference type="ARBA" id="ARBA00023306"/>
    </source>
</evidence>
<evidence type="ECO:0000256" key="2">
    <source>
        <dbReference type="ARBA" id="ARBA00011480"/>
    </source>
</evidence>
<evidence type="ECO:0000256" key="3">
    <source>
        <dbReference type="ARBA" id="ARBA00022705"/>
    </source>
</evidence>
<dbReference type="Gene3D" id="3.40.50.300">
    <property type="entry name" value="P-loop containing nucleotide triphosphate hydrolases"/>
    <property type="match status" value="1"/>
</dbReference>
<feature type="compositionally biased region" description="Acidic residues" evidence="11">
    <location>
        <begin position="1"/>
        <end position="13"/>
    </location>
</feature>
<evidence type="ECO:0000256" key="5">
    <source>
        <dbReference type="ARBA" id="ARBA00022840"/>
    </source>
</evidence>
<name>A0ABD1RAK1_9LAMI</name>
<feature type="region of interest" description="Disordered" evidence="11">
    <location>
        <begin position="1"/>
        <end position="71"/>
    </location>
</feature>
<dbReference type="FunFam" id="1.10.8.60:FF:000074">
    <property type="entry name" value="Chromosome transmission fidelity protein 18"/>
    <property type="match status" value="1"/>
</dbReference>
<comment type="similarity">
    <text evidence="9">Belongs to the activator 1 small subunits family. CTF18 subfamily.</text>
</comment>
<dbReference type="InterPro" id="IPR047854">
    <property type="entry name" value="RFC_lid"/>
</dbReference>
<feature type="compositionally biased region" description="Basic residues" evidence="11">
    <location>
        <begin position="341"/>
        <end position="352"/>
    </location>
</feature>
<organism evidence="13 14">
    <name type="scientific">Abeliophyllum distichum</name>
    <dbReference type="NCBI Taxonomy" id="126358"/>
    <lineage>
        <taxon>Eukaryota</taxon>
        <taxon>Viridiplantae</taxon>
        <taxon>Streptophyta</taxon>
        <taxon>Embryophyta</taxon>
        <taxon>Tracheophyta</taxon>
        <taxon>Spermatophyta</taxon>
        <taxon>Magnoliopsida</taxon>
        <taxon>eudicotyledons</taxon>
        <taxon>Gunneridae</taxon>
        <taxon>Pentapetalae</taxon>
        <taxon>asterids</taxon>
        <taxon>lamiids</taxon>
        <taxon>Lamiales</taxon>
        <taxon>Oleaceae</taxon>
        <taxon>Forsythieae</taxon>
        <taxon>Abeliophyllum</taxon>
    </lineage>
</organism>
<dbReference type="InterPro" id="IPR003959">
    <property type="entry name" value="ATPase_AAA_core"/>
</dbReference>
<keyword evidence="13" id="KW-0378">Hydrolase</keyword>
<keyword evidence="14" id="KW-1185">Reference proteome</keyword>
<keyword evidence="6" id="KW-0238">DNA-binding</keyword>
<feature type="compositionally biased region" description="Basic and acidic residues" evidence="11">
    <location>
        <begin position="360"/>
        <end position="380"/>
    </location>
</feature>
<feature type="region of interest" description="Disordered" evidence="11">
    <location>
        <begin position="495"/>
        <end position="516"/>
    </location>
</feature>
<protein>
    <recommendedName>
        <fullName evidence="10">Chromosome transmission fidelity protein 18 homolog</fullName>
    </recommendedName>
</protein>
<comment type="subunit">
    <text evidence="2">Heterotetramer of subunits RFC2, RFC3, RFC4 and RFC5 that can form a complex with RFC1.</text>
</comment>
<dbReference type="GO" id="GO:0016787">
    <property type="term" value="F:hydrolase activity"/>
    <property type="evidence" value="ECO:0007669"/>
    <property type="project" value="UniProtKB-KW"/>
</dbReference>
<dbReference type="GO" id="GO:0003677">
    <property type="term" value="F:DNA binding"/>
    <property type="evidence" value="ECO:0007669"/>
    <property type="project" value="UniProtKB-KW"/>
</dbReference>
<feature type="compositionally biased region" description="Basic and acidic residues" evidence="11">
    <location>
        <begin position="99"/>
        <end position="113"/>
    </location>
</feature>
<dbReference type="EMBL" id="JBFOLK010000009">
    <property type="protein sequence ID" value="KAL2485447.1"/>
    <property type="molecule type" value="Genomic_DNA"/>
</dbReference>
<evidence type="ECO:0000256" key="11">
    <source>
        <dbReference type="SAM" id="MobiDB-lite"/>
    </source>
</evidence>
<dbReference type="Gene3D" id="1.10.8.60">
    <property type="match status" value="1"/>
</dbReference>
<dbReference type="SUPFAM" id="SSF52540">
    <property type="entry name" value="P-loop containing nucleoside triphosphate hydrolases"/>
    <property type="match status" value="1"/>
</dbReference>
<evidence type="ECO:0000256" key="7">
    <source>
        <dbReference type="ARBA" id="ARBA00023242"/>
    </source>
</evidence>
<evidence type="ECO:0000256" key="10">
    <source>
        <dbReference type="ARBA" id="ARBA00069525"/>
    </source>
</evidence>
<evidence type="ECO:0000256" key="4">
    <source>
        <dbReference type="ARBA" id="ARBA00022741"/>
    </source>
</evidence>
<feature type="domain" description="AAA+ ATPase" evidence="12">
    <location>
        <begin position="400"/>
        <end position="554"/>
    </location>
</feature>
<feature type="compositionally biased region" description="Basic and acidic residues" evidence="11">
    <location>
        <begin position="495"/>
        <end position="508"/>
    </location>
</feature>
<feature type="region of interest" description="Disordered" evidence="11">
    <location>
        <begin position="89"/>
        <end position="172"/>
    </location>
</feature>